<dbReference type="InterPro" id="IPR034160">
    <property type="entry name" value="TOPRIM_GyrB"/>
</dbReference>
<dbReference type="InterPro" id="IPR020568">
    <property type="entry name" value="Ribosomal_Su5_D2-typ_SF"/>
</dbReference>
<evidence type="ECO:0000313" key="13">
    <source>
        <dbReference type="EMBL" id="MPM07152.1"/>
    </source>
</evidence>
<dbReference type="GO" id="GO:0005524">
    <property type="term" value="F:ATP binding"/>
    <property type="evidence" value="ECO:0007669"/>
    <property type="project" value="UniProtKB-KW"/>
</dbReference>
<dbReference type="NCBIfam" id="NF011501">
    <property type="entry name" value="PRK14939.1"/>
    <property type="match status" value="1"/>
</dbReference>
<keyword evidence="5" id="KW-0479">Metal-binding</keyword>
<dbReference type="GO" id="GO:0034335">
    <property type="term" value="F:DNA negative supercoiling activity"/>
    <property type="evidence" value="ECO:0007669"/>
    <property type="project" value="UniProtKB-ARBA"/>
</dbReference>
<dbReference type="PROSITE" id="PS00177">
    <property type="entry name" value="TOPOISOMERASE_II"/>
    <property type="match status" value="1"/>
</dbReference>
<proteinExistence type="inferred from homology"/>
<dbReference type="Gene3D" id="3.40.50.670">
    <property type="match status" value="1"/>
</dbReference>
<dbReference type="InterPro" id="IPR006171">
    <property type="entry name" value="TOPRIM_dom"/>
</dbReference>
<dbReference type="InterPro" id="IPR011557">
    <property type="entry name" value="GyrB"/>
</dbReference>
<dbReference type="InterPro" id="IPR014721">
    <property type="entry name" value="Ribsml_uS5_D2-typ_fold_subgr"/>
</dbReference>
<dbReference type="InterPro" id="IPR013506">
    <property type="entry name" value="Topo_IIA_bsu_dom2"/>
</dbReference>
<dbReference type="FunFam" id="3.40.50.670:FF:000002">
    <property type="entry name" value="DNA gyrase subunit B"/>
    <property type="match status" value="1"/>
</dbReference>
<comment type="caution">
    <text evidence="13">The sequence shown here is derived from an EMBL/GenBank/DDBJ whole genome shotgun (WGS) entry which is preliminary data.</text>
</comment>
<keyword evidence="7" id="KW-0067">ATP-binding</keyword>
<dbReference type="InterPro" id="IPR000565">
    <property type="entry name" value="Topo_IIA_B"/>
</dbReference>
<feature type="domain" description="Toprim" evidence="12">
    <location>
        <begin position="418"/>
        <end position="532"/>
    </location>
</feature>
<dbReference type="CDD" id="cd16928">
    <property type="entry name" value="HATPase_GyrB-like"/>
    <property type="match status" value="1"/>
</dbReference>
<dbReference type="Gene3D" id="3.30.565.10">
    <property type="entry name" value="Histidine kinase-like ATPase, C-terminal domain"/>
    <property type="match status" value="1"/>
</dbReference>
<dbReference type="SUPFAM" id="SSF55874">
    <property type="entry name" value="ATPase domain of HSP90 chaperone/DNA topoisomerase II/histidine kinase"/>
    <property type="match status" value="1"/>
</dbReference>
<dbReference type="CDD" id="cd03366">
    <property type="entry name" value="TOPRIM_TopoIIA_GyrB"/>
    <property type="match status" value="1"/>
</dbReference>
<evidence type="ECO:0000256" key="5">
    <source>
        <dbReference type="ARBA" id="ARBA00022723"/>
    </source>
</evidence>
<dbReference type="InterPro" id="IPR013760">
    <property type="entry name" value="Topo_IIA-like_dom_sf"/>
</dbReference>
<evidence type="ECO:0000256" key="1">
    <source>
        <dbReference type="ARBA" id="ARBA00000185"/>
    </source>
</evidence>
<keyword evidence="8" id="KW-0460">Magnesium</keyword>
<comment type="cofactor">
    <cofactor evidence="2">
        <name>Mg(2+)</name>
        <dbReference type="ChEBI" id="CHEBI:18420"/>
    </cofactor>
</comment>
<dbReference type="InterPro" id="IPR018522">
    <property type="entry name" value="TopoIIA_CS"/>
</dbReference>
<dbReference type="Pfam" id="PF00986">
    <property type="entry name" value="DNA_gyraseB_C"/>
    <property type="match status" value="1"/>
</dbReference>
<dbReference type="GO" id="GO:0006265">
    <property type="term" value="P:DNA topological change"/>
    <property type="evidence" value="ECO:0007669"/>
    <property type="project" value="InterPro"/>
</dbReference>
<dbReference type="PANTHER" id="PTHR45866:SF1">
    <property type="entry name" value="DNA GYRASE SUBUNIT B, MITOCHONDRIAL"/>
    <property type="match status" value="1"/>
</dbReference>
<protein>
    <recommendedName>
        <fullName evidence="4">DNA topoisomerase (ATP-hydrolyzing)</fullName>
        <ecNumber evidence="4">5.6.2.2</ecNumber>
    </recommendedName>
</protein>
<accession>A0A644WTM6</accession>
<dbReference type="Gene3D" id="3.30.230.10">
    <property type="match status" value="1"/>
</dbReference>
<dbReference type="NCBIfam" id="NF004189">
    <property type="entry name" value="PRK05644.1"/>
    <property type="match status" value="1"/>
</dbReference>
<dbReference type="FunFam" id="3.30.230.10:FF:000005">
    <property type="entry name" value="DNA gyrase subunit B"/>
    <property type="match status" value="1"/>
</dbReference>
<organism evidence="13">
    <name type="scientific">bioreactor metagenome</name>
    <dbReference type="NCBI Taxonomy" id="1076179"/>
    <lineage>
        <taxon>unclassified sequences</taxon>
        <taxon>metagenomes</taxon>
        <taxon>ecological metagenomes</taxon>
    </lineage>
</organism>
<dbReference type="GO" id="GO:0003677">
    <property type="term" value="F:DNA binding"/>
    <property type="evidence" value="ECO:0007669"/>
    <property type="project" value="UniProtKB-KW"/>
</dbReference>
<keyword evidence="11 13" id="KW-0413">Isomerase</keyword>
<dbReference type="PROSITE" id="PS50880">
    <property type="entry name" value="TOPRIM"/>
    <property type="match status" value="1"/>
</dbReference>
<evidence type="ECO:0000256" key="8">
    <source>
        <dbReference type="ARBA" id="ARBA00022842"/>
    </source>
</evidence>
<dbReference type="SMART" id="SM00433">
    <property type="entry name" value="TOP2c"/>
    <property type="match status" value="1"/>
</dbReference>
<dbReference type="Pfam" id="PF01751">
    <property type="entry name" value="Toprim"/>
    <property type="match status" value="1"/>
</dbReference>
<comment type="catalytic activity">
    <reaction evidence="1">
        <text>ATP-dependent breakage, passage and rejoining of double-stranded DNA.</text>
        <dbReference type="EC" id="5.6.2.2"/>
    </reaction>
</comment>
<dbReference type="GO" id="GO:0046872">
    <property type="term" value="F:metal ion binding"/>
    <property type="evidence" value="ECO:0007669"/>
    <property type="project" value="UniProtKB-KW"/>
</dbReference>
<evidence type="ECO:0000256" key="2">
    <source>
        <dbReference type="ARBA" id="ARBA00001946"/>
    </source>
</evidence>
<dbReference type="SUPFAM" id="SSF56719">
    <property type="entry name" value="Type II DNA topoisomerase"/>
    <property type="match status" value="1"/>
</dbReference>
<dbReference type="Pfam" id="PF00204">
    <property type="entry name" value="DNA_gyraseB"/>
    <property type="match status" value="1"/>
</dbReference>
<dbReference type="HAMAP" id="MF_01898">
    <property type="entry name" value="GyrB"/>
    <property type="match status" value="1"/>
</dbReference>
<evidence type="ECO:0000256" key="3">
    <source>
        <dbReference type="ARBA" id="ARBA00010708"/>
    </source>
</evidence>
<dbReference type="CDD" id="cd00822">
    <property type="entry name" value="TopoII_Trans_DNA_gyrase"/>
    <property type="match status" value="1"/>
</dbReference>
<dbReference type="AlphaFoldDB" id="A0A644WTM6"/>
<evidence type="ECO:0000256" key="9">
    <source>
        <dbReference type="ARBA" id="ARBA00023029"/>
    </source>
</evidence>
<gene>
    <name evidence="13" type="primary">gyrB_32</name>
    <name evidence="13" type="ORF">SDC9_53458</name>
</gene>
<name>A0A644WTM6_9ZZZZ</name>
<comment type="similarity">
    <text evidence="3">Belongs to the type II topoisomerase GyrB family.</text>
</comment>
<evidence type="ECO:0000259" key="12">
    <source>
        <dbReference type="PROSITE" id="PS50880"/>
    </source>
</evidence>
<dbReference type="PRINTS" id="PR00418">
    <property type="entry name" value="TPI2FAMILY"/>
</dbReference>
<evidence type="ECO:0000256" key="10">
    <source>
        <dbReference type="ARBA" id="ARBA00023125"/>
    </source>
</evidence>
<dbReference type="EMBL" id="VSSQ01001305">
    <property type="protein sequence ID" value="MPM07152.1"/>
    <property type="molecule type" value="Genomic_DNA"/>
</dbReference>
<dbReference type="InterPro" id="IPR002288">
    <property type="entry name" value="DNA_gyrase_B_C"/>
</dbReference>
<keyword evidence="6" id="KW-0547">Nucleotide-binding</keyword>
<dbReference type="GO" id="GO:0005694">
    <property type="term" value="C:chromosome"/>
    <property type="evidence" value="ECO:0007669"/>
    <property type="project" value="InterPro"/>
</dbReference>
<dbReference type="PANTHER" id="PTHR45866">
    <property type="entry name" value="DNA GYRASE/TOPOISOMERASE SUBUNIT B"/>
    <property type="match status" value="1"/>
</dbReference>
<dbReference type="InterPro" id="IPR001241">
    <property type="entry name" value="Topo_IIA"/>
</dbReference>
<evidence type="ECO:0000256" key="6">
    <source>
        <dbReference type="ARBA" id="ARBA00022741"/>
    </source>
</evidence>
<dbReference type="InterPro" id="IPR036890">
    <property type="entry name" value="HATPase_C_sf"/>
</dbReference>
<dbReference type="NCBIfam" id="TIGR01059">
    <property type="entry name" value="gyrB"/>
    <property type="match status" value="1"/>
</dbReference>
<reference evidence="13" key="1">
    <citation type="submission" date="2019-08" db="EMBL/GenBank/DDBJ databases">
        <authorList>
            <person name="Kucharzyk K."/>
            <person name="Murdoch R.W."/>
            <person name="Higgins S."/>
            <person name="Loffler F."/>
        </authorList>
    </citation>
    <scope>NUCLEOTIDE SEQUENCE</scope>
</reference>
<sequence>MKQEYGASQIQVLEGLEAVRKRPGMYIGSTGPRGLHHLVYEVVDNSIDEALQGYCSEIYISINEDGSILVKDNGRGIPVEVHPQTGKSTLETVLTVLHAGGKFGGGGYKVSGGLHGVGVSVVNALSKWLVAEVSRNGKIYRQTYEKGIPVTELEIVGESTHTGTVTKFMPDETIFEETEFKYETLEHRLRELAFLNKGIKIVFEDKREESLKRKEFHYTGGLVEYVKYLNKSRTGIHDDIVYIDKKVKDCVVELAMQYTDGYTENIYSFANNINTHEGGSHLAGFRTAITKTINEYAKRNKLLKESDPNLIGEDIREGLTAVVSVKLPEPQFEGQTKTKLGNTEMRGMVDSVTVEELGSFLEENPTTARIIVDKGLRAQRAREAAKRARELTRRKSVLESTSLPGKLADCAEKDPAKSEIFLVEGDSAGGSAKQGRDRHSQAILPLRGKILNVEKSRLDKILSSDEIKNMITAYGCGVGNDFDIEKARYHKIVIMTDADVDGAHIRTLLLTFFFRYMRPLIENGYVYVAQPPLYKVKKQKKEHYVYSDKQLENLLEQIGRQGVELQRYKGLGEMNAEQLWDTTMNPETRTLLQVSIDDAAMADEVFSMLMGDKVGPRKEFIETNAKYVKNLDI</sequence>
<dbReference type="SMART" id="SM00387">
    <property type="entry name" value="HATPase_c"/>
    <property type="match status" value="1"/>
</dbReference>
<evidence type="ECO:0000256" key="11">
    <source>
        <dbReference type="ARBA" id="ARBA00023235"/>
    </source>
</evidence>
<dbReference type="InterPro" id="IPR013759">
    <property type="entry name" value="Topo_IIA_B_C"/>
</dbReference>
<dbReference type="EC" id="5.6.2.2" evidence="4"/>
<dbReference type="Pfam" id="PF02518">
    <property type="entry name" value="HATPase_c"/>
    <property type="match status" value="1"/>
</dbReference>
<dbReference type="SUPFAM" id="SSF54211">
    <property type="entry name" value="Ribosomal protein S5 domain 2-like"/>
    <property type="match status" value="1"/>
</dbReference>
<dbReference type="FunFam" id="3.30.565.10:FF:000002">
    <property type="entry name" value="DNA gyrase subunit B"/>
    <property type="match status" value="1"/>
</dbReference>
<keyword evidence="10" id="KW-0238">DNA-binding</keyword>
<evidence type="ECO:0000256" key="4">
    <source>
        <dbReference type="ARBA" id="ARBA00012895"/>
    </source>
</evidence>
<evidence type="ECO:0000256" key="7">
    <source>
        <dbReference type="ARBA" id="ARBA00022840"/>
    </source>
</evidence>
<dbReference type="PRINTS" id="PR01159">
    <property type="entry name" value="DNAGYRASEB"/>
</dbReference>
<keyword evidence="9" id="KW-0799">Topoisomerase</keyword>
<dbReference type="InterPro" id="IPR003594">
    <property type="entry name" value="HATPase_dom"/>
</dbReference>